<feature type="transmembrane region" description="Helical" evidence="1">
    <location>
        <begin position="42"/>
        <end position="62"/>
    </location>
</feature>
<dbReference type="InterPro" id="IPR007391">
    <property type="entry name" value="Vancomycin_resist_VanW"/>
</dbReference>
<keyword evidence="1" id="KW-1133">Transmembrane helix</keyword>
<accession>A0ABN1ZID8</accession>
<keyword evidence="3" id="KW-1185">Reference proteome</keyword>
<dbReference type="Pfam" id="PF04294">
    <property type="entry name" value="VanW"/>
    <property type="match status" value="1"/>
</dbReference>
<evidence type="ECO:0000256" key="1">
    <source>
        <dbReference type="SAM" id="Phobius"/>
    </source>
</evidence>
<keyword evidence="1" id="KW-0472">Membrane</keyword>
<keyword evidence="1" id="KW-0812">Transmembrane</keyword>
<gene>
    <name evidence="2" type="ORF">GCM10009827_000880</name>
</gene>
<organism evidence="2 3">
    <name type="scientific">Dactylosporangium maewongense</name>
    <dbReference type="NCBI Taxonomy" id="634393"/>
    <lineage>
        <taxon>Bacteria</taxon>
        <taxon>Bacillati</taxon>
        <taxon>Actinomycetota</taxon>
        <taxon>Actinomycetes</taxon>
        <taxon>Micromonosporales</taxon>
        <taxon>Micromonosporaceae</taxon>
        <taxon>Dactylosporangium</taxon>
    </lineage>
</organism>
<dbReference type="InterPro" id="IPR052913">
    <property type="entry name" value="Glycopeptide_resist_protein"/>
</dbReference>
<proteinExistence type="predicted"/>
<reference evidence="2 3" key="1">
    <citation type="journal article" date="2019" name="Int. J. Syst. Evol. Microbiol.">
        <title>The Global Catalogue of Microorganisms (GCM) 10K type strain sequencing project: providing services to taxonomists for standard genome sequencing and annotation.</title>
        <authorList>
            <consortium name="The Broad Institute Genomics Platform"/>
            <consortium name="The Broad Institute Genome Sequencing Center for Infectious Disease"/>
            <person name="Wu L."/>
            <person name="Ma J."/>
        </authorList>
    </citation>
    <scope>NUCLEOTIDE SEQUENCE [LARGE SCALE GENOMIC DNA]</scope>
    <source>
        <strain evidence="2 3">JCM 15933</strain>
    </source>
</reference>
<dbReference type="Proteomes" id="UP001501470">
    <property type="component" value="Unassembled WGS sequence"/>
</dbReference>
<sequence>MATDLLSRLRRLAPTAPQDRPREGVVVPPIVRRARARRRRRLAATLTLVVVVPVVTAVSTYAKDVDRGVHVLGVDLGGHSRGEAVRLLRDTLRQRVTAPVAVRVGTAGATVDPAAVGLVLDVEATVDRAVAATPGPFAWLHGGISVAPVVRADATRLYEALMAHLGTQGDAPVLPAVRFDKQQPVAVYPVSGRGIDRHKVGAIMEAGWLRRGTVDFPVVDLVPRSTKADVDRLLGELATPAVAAPLVVATPRGEVAVPATAIAAALKLESDADGLIQPSLDVAALRKAVPAFGKVEVAATDATFTVERGRPVVRPQVDGQQADLVAASPAILAVLRTSATPRRVEVGLAVKPAAVTAAQLGALGVKEQLSTFTTKFVAGQPRVVNIRTMAEALRGAVVLPDQTFSLNGHVGQRTHAKGYVDAPGIEDGKIKNSPGGGVSQVATTLFNAVFHAGLQDVEHRPHTYWFDRYPSVIEATVVYPSLDLRFRNDSPTGVLIDTATTDTSVTVTLYGTKRYDIALEYGPRTKMVQPPTTYLRETDCNPTDGLPGFTQEAWRVFKQGGKELRRERFSWRYDPEPHFICGTAPVAPAG</sequence>
<dbReference type="PANTHER" id="PTHR35788:SF1">
    <property type="entry name" value="EXPORTED PROTEIN"/>
    <property type="match status" value="1"/>
</dbReference>
<dbReference type="PANTHER" id="PTHR35788">
    <property type="entry name" value="EXPORTED PROTEIN-RELATED"/>
    <property type="match status" value="1"/>
</dbReference>
<dbReference type="EMBL" id="BAAAQD010000001">
    <property type="protein sequence ID" value="GAA1499423.1"/>
    <property type="molecule type" value="Genomic_DNA"/>
</dbReference>
<evidence type="ECO:0000313" key="3">
    <source>
        <dbReference type="Proteomes" id="UP001501470"/>
    </source>
</evidence>
<protein>
    <submittedName>
        <fullName evidence="2">VanW family protein</fullName>
    </submittedName>
</protein>
<evidence type="ECO:0000313" key="2">
    <source>
        <dbReference type="EMBL" id="GAA1499423.1"/>
    </source>
</evidence>
<dbReference type="RefSeq" id="WP_344498248.1">
    <property type="nucleotide sequence ID" value="NZ_BAAAQD010000001.1"/>
</dbReference>
<name>A0ABN1ZID8_9ACTN</name>
<comment type="caution">
    <text evidence="2">The sequence shown here is derived from an EMBL/GenBank/DDBJ whole genome shotgun (WGS) entry which is preliminary data.</text>
</comment>